<reference evidence="2" key="1">
    <citation type="journal article" date="2017" name="Nat. Microbiol.">
        <title>Global analysis of biosynthetic gene clusters reveals vast potential of secondary metabolite production in Penicillium species.</title>
        <authorList>
            <person name="Nielsen J.C."/>
            <person name="Grijseels S."/>
            <person name="Prigent S."/>
            <person name="Ji B."/>
            <person name="Dainat J."/>
            <person name="Nielsen K.F."/>
            <person name="Frisvad J.C."/>
            <person name="Workman M."/>
            <person name="Nielsen J."/>
        </authorList>
    </citation>
    <scope>NUCLEOTIDE SEQUENCE [LARGE SCALE GENOMIC DNA]</scope>
    <source>
        <strain evidence="2">IBT 29486</strain>
    </source>
</reference>
<keyword evidence="2" id="KW-1185">Reference proteome</keyword>
<accession>A0A1V6REV4</accession>
<gene>
    <name evidence="1" type="ORF">PENVUL_c063G05598</name>
</gene>
<name>A0A1V6REV4_9EURO</name>
<dbReference type="EMBL" id="MDYP01000063">
    <property type="protein sequence ID" value="OQD99686.1"/>
    <property type="molecule type" value="Genomic_DNA"/>
</dbReference>
<dbReference type="Proteomes" id="UP000191518">
    <property type="component" value="Unassembled WGS sequence"/>
</dbReference>
<comment type="caution">
    <text evidence="1">The sequence shown here is derived from an EMBL/GenBank/DDBJ whole genome shotgun (WGS) entry which is preliminary data.</text>
</comment>
<sequence length="392" mass="44166">MAQRREGKSSDESATSEALSIAQSARISQRFLATNLGLMEDMAILKRSLSLNTVISTTSSFSIRFQNARSQTHLQMLNQIGAGLQGSVFEQVGKPLAMKKETPGNETRRSNLYHEYTLHCDVWATSQKYHFINSEVHIPKPVKFISRDENSAFWDEILPKTPQVYRVRGDLVMMERILPLPKVVRKALISQFCAPEHNLDSTGVEALLKQHANKHCLARVYLGKANGTIHRNTPLRNFPLYLEPMEQIGIETLPLANAMGKSYATLHWGAAINGDDVEFVLGTSATEAQGGDHGPDFKHRAVQMYLLDFGQCEAVDLTQDPDVVYQAFKGAMVTGDNQRFIPHYSKSPALFKIFRQGYIEAGNVILSDKRLSNKFNLEDFMQEYEEYAEDFL</sequence>
<dbReference type="OrthoDB" id="2993351at2759"/>
<evidence type="ECO:0000313" key="1">
    <source>
        <dbReference type="EMBL" id="OQD99686.1"/>
    </source>
</evidence>
<proteinExistence type="predicted"/>
<protein>
    <recommendedName>
        <fullName evidence="3">DUF3669 domain-containing protein</fullName>
    </recommendedName>
</protein>
<dbReference type="PANTHER" id="PTHR40780:SF2">
    <property type="entry name" value="DUF3669 DOMAIN-CONTAINING PROTEIN"/>
    <property type="match status" value="1"/>
</dbReference>
<dbReference type="AlphaFoldDB" id="A0A1V6REV4"/>
<organism evidence="1 2">
    <name type="scientific">Penicillium vulpinum</name>
    <dbReference type="NCBI Taxonomy" id="29845"/>
    <lineage>
        <taxon>Eukaryota</taxon>
        <taxon>Fungi</taxon>
        <taxon>Dikarya</taxon>
        <taxon>Ascomycota</taxon>
        <taxon>Pezizomycotina</taxon>
        <taxon>Eurotiomycetes</taxon>
        <taxon>Eurotiomycetidae</taxon>
        <taxon>Eurotiales</taxon>
        <taxon>Aspergillaceae</taxon>
        <taxon>Penicillium</taxon>
    </lineage>
</organism>
<evidence type="ECO:0000313" key="2">
    <source>
        <dbReference type="Proteomes" id="UP000191518"/>
    </source>
</evidence>
<evidence type="ECO:0008006" key="3">
    <source>
        <dbReference type="Google" id="ProtNLM"/>
    </source>
</evidence>
<dbReference type="PANTHER" id="PTHR40780">
    <property type="entry name" value="DUF3669 DOMAIN-CONTAINING PROTEIN"/>
    <property type="match status" value="1"/>
</dbReference>